<evidence type="ECO:0000313" key="2">
    <source>
        <dbReference type="EMBL" id="WVZ69798.1"/>
    </source>
</evidence>
<feature type="region of interest" description="Disordered" evidence="1">
    <location>
        <begin position="62"/>
        <end position="182"/>
    </location>
</feature>
<accession>A0AAQ3TA71</accession>
<organism evidence="2 3">
    <name type="scientific">Paspalum notatum var. saurae</name>
    <dbReference type="NCBI Taxonomy" id="547442"/>
    <lineage>
        <taxon>Eukaryota</taxon>
        <taxon>Viridiplantae</taxon>
        <taxon>Streptophyta</taxon>
        <taxon>Embryophyta</taxon>
        <taxon>Tracheophyta</taxon>
        <taxon>Spermatophyta</taxon>
        <taxon>Magnoliopsida</taxon>
        <taxon>Liliopsida</taxon>
        <taxon>Poales</taxon>
        <taxon>Poaceae</taxon>
        <taxon>PACMAD clade</taxon>
        <taxon>Panicoideae</taxon>
        <taxon>Andropogonodae</taxon>
        <taxon>Paspaleae</taxon>
        <taxon>Paspalinae</taxon>
        <taxon>Paspalum</taxon>
    </lineage>
</organism>
<dbReference type="Proteomes" id="UP001341281">
    <property type="component" value="Chromosome 04"/>
</dbReference>
<proteinExistence type="predicted"/>
<feature type="compositionally biased region" description="Gly residues" evidence="1">
    <location>
        <begin position="172"/>
        <end position="182"/>
    </location>
</feature>
<reference evidence="2 3" key="1">
    <citation type="submission" date="2024-02" db="EMBL/GenBank/DDBJ databases">
        <title>High-quality chromosome-scale genome assembly of Pensacola bahiagrass (Paspalum notatum Flugge var. saurae).</title>
        <authorList>
            <person name="Vega J.M."/>
            <person name="Podio M."/>
            <person name="Orjuela J."/>
            <person name="Siena L.A."/>
            <person name="Pessino S.C."/>
            <person name="Combes M.C."/>
            <person name="Mariac C."/>
            <person name="Albertini E."/>
            <person name="Pupilli F."/>
            <person name="Ortiz J.P.A."/>
            <person name="Leblanc O."/>
        </authorList>
    </citation>
    <scope>NUCLEOTIDE SEQUENCE [LARGE SCALE GENOMIC DNA]</scope>
    <source>
        <strain evidence="2">R1</strain>
        <tissue evidence="2">Leaf</tissue>
    </source>
</reference>
<feature type="compositionally biased region" description="Polar residues" evidence="1">
    <location>
        <begin position="21"/>
        <end position="39"/>
    </location>
</feature>
<evidence type="ECO:0000313" key="3">
    <source>
        <dbReference type="Proteomes" id="UP001341281"/>
    </source>
</evidence>
<name>A0AAQ3TA71_PASNO</name>
<protein>
    <submittedName>
        <fullName evidence="2">Uncharacterized protein</fullName>
    </submittedName>
</protein>
<evidence type="ECO:0000256" key="1">
    <source>
        <dbReference type="SAM" id="MobiDB-lite"/>
    </source>
</evidence>
<dbReference type="EMBL" id="CP144748">
    <property type="protein sequence ID" value="WVZ69798.1"/>
    <property type="molecule type" value="Genomic_DNA"/>
</dbReference>
<sequence>MKPIQQSPTGPPNHELPSRTEALSPSHAQRTALSQLSTAAGNMLRRGAATLNGRAAAWLRRLPLTPAMPPPARLGHQHPQAQLRPHRGGSAAHPGAARGYARMARRIPVARPDGYSTSDGEAEEPDAREVEEEVTDPVGSGGEGNDSEYSEVEGYMMDFGSLFDGDGDGGEEGTGGEGKPEK</sequence>
<gene>
    <name evidence="2" type="ORF">U9M48_018528</name>
</gene>
<dbReference type="AlphaFoldDB" id="A0AAQ3TA71"/>
<keyword evidence="3" id="KW-1185">Reference proteome</keyword>
<feature type="compositionally biased region" description="Acidic residues" evidence="1">
    <location>
        <begin position="120"/>
        <end position="135"/>
    </location>
</feature>
<feature type="region of interest" description="Disordered" evidence="1">
    <location>
        <begin position="1"/>
        <end position="39"/>
    </location>
</feature>